<accession>A0ABW3MMQ8</accession>
<evidence type="ECO:0000313" key="2">
    <source>
        <dbReference type="Proteomes" id="UP001597045"/>
    </source>
</evidence>
<organism evidence="1 2">
    <name type="scientific">Kibdelosporangium lantanae</name>
    <dbReference type="NCBI Taxonomy" id="1497396"/>
    <lineage>
        <taxon>Bacteria</taxon>
        <taxon>Bacillati</taxon>
        <taxon>Actinomycetota</taxon>
        <taxon>Actinomycetes</taxon>
        <taxon>Pseudonocardiales</taxon>
        <taxon>Pseudonocardiaceae</taxon>
        <taxon>Kibdelosporangium</taxon>
    </lineage>
</organism>
<reference evidence="2" key="1">
    <citation type="journal article" date="2019" name="Int. J. Syst. Evol. Microbiol.">
        <title>The Global Catalogue of Microorganisms (GCM) 10K type strain sequencing project: providing services to taxonomists for standard genome sequencing and annotation.</title>
        <authorList>
            <consortium name="The Broad Institute Genomics Platform"/>
            <consortium name="The Broad Institute Genome Sequencing Center for Infectious Disease"/>
            <person name="Wu L."/>
            <person name="Ma J."/>
        </authorList>
    </citation>
    <scope>NUCLEOTIDE SEQUENCE [LARGE SCALE GENOMIC DNA]</scope>
    <source>
        <strain evidence="2">JCM 31486</strain>
    </source>
</reference>
<keyword evidence="2" id="KW-1185">Reference proteome</keyword>
<evidence type="ECO:0008006" key="3">
    <source>
        <dbReference type="Google" id="ProtNLM"/>
    </source>
</evidence>
<name>A0ABW3MMQ8_9PSEU</name>
<gene>
    <name evidence="1" type="ORF">ACFQ1S_37690</name>
</gene>
<dbReference type="Proteomes" id="UP001597045">
    <property type="component" value="Unassembled WGS sequence"/>
</dbReference>
<dbReference type="EMBL" id="JBHTIS010003150">
    <property type="protein sequence ID" value="MFD1050864.1"/>
    <property type="molecule type" value="Genomic_DNA"/>
</dbReference>
<protein>
    <recommendedName>
        <fullName evidence="3">ABC transporter</fullName>
    </recommendedName>
</protein>
<evidence type="ECO:0000313" key="1">
    <source>
        <dbReference type="EMBL" id="MFD1050864.1"/>
    </source>
</evidence>
<sequence length="112" mass="11734">DPVCGIPVTDPAKAGEVWVDGTTTRPAANPGCLLKQLSGTVQVIVAGRLAGAARNDEQLTLDVPSDGGVESVKDVLNQLESVDVASFSVRTPDLDDVFFALTGRQEMVAVKR</sequence>
<feature type="non-terminal residue" evidence="1">
    <location>
        <position position="1"/>
    </location>
</feature>
<comment type="caution">
    <text evidence="1">The sequence shown here is derived from an EMBL/GenBank/DDBJ whole genome shotgun (WGS) entry which is preliminary data.</text>
</comment>
<proteinExistence type="predicted"/>